<evidence type="ECO:0000256" key="1">
    <source>
        <dbReference type="ARBA" id="ARBA00023015"/>
    </source>
</evidence>
<dbReference type="RefSeq" id="WP_062319963.1">
    <property type="nucleotide sequence ID" value="NZ_BJWJ01000003.1"/>
</dbReference>
<keyword evidence="7" id="KW-0969">Cilium</keyword>
<dbReference type="Proteomes" id="UP000199139">
    <property type="component" value="Unassembled WGS sequence"/>
</dbReference>
<evidence type="ECO:0000256" key="4">
    <source>
        <dbReference type="ARBA" id="ARBA00023163"/>
    </source>
</evidence>
<feature type="domain" description="RNA polymerase sigma-70" evidence="5">
    <location>
        <begin position="219"/>
        <end position="245"/>
    </location>
</feature>
<dbReference type="NCBIfam" id="TIGR02479">
    <property type="entry name" value="FliA_WhiG"/>
    <property type="match status" value="1"/>
</dbReference>
<dbReference type="GO" id="GO:0003899">
    <property type="term" value="F:DNA-directed RNA polymerase activity"/>
    <property type="evidence" value="ECO:0007669"/>
    <property type="project" value="InterPro"/>
</dbReference>
<organism evidence="7 8">
    <name type="scientific">Halolactibacillus miurensis</name>
    <dbReference type="NCBI Taxonomy" id="306541"/>
    <lineage>
        <taxon>Bacteria</taxon>
        <taxon>Bacillati</taxon>
        <taxon>Bacillota</taxon>
        <taxon>Bacilli</taxon>
        <taxon>Bacillales</taxon>
        <taxon>Bacillaceae</taxon>
        <taxon>Halolactibacillus</taxon>
    </lineage>
</organism>
<dbReference type="Gene3D" id="1.20.140.160">
    <property type="match status" value="1"/>
</dbReference>
<evidence type="ECO:0000259" key="5">
    <source>
        <dbReference type="PROSITE" id="PS00716"/>
    </source>
</evidence>
<dbReference type="CDD" id="cd06171">
    <property type="entry name" value="Sigma70_r4"/>
    <property type="match status" value="1"/>
</dbReference>
<name>A0A1I6QEW1_9BACI</name>
<evidence type="ECO:0000256" key="2">
    <source>
        <dbReference type="ARBA" id="ARBA00023082"/>
    </source>
</evidence>
<accession>A0A1I6QEW1</accession>
<dbReference type="InterPro" id="IPR013325">
    <property type="entry name" value="RNA_pol_sigma_r2"/>
</dbReference>
<keyword evidence="2" id="KW-0731">Sigma factor</keyword>
<keyword evidence="4" id="KW-0804">Transcription</keyword>
<keyword evidence="7" id="KW-0282">Flagellum</keyword>
<dbReference type="GO" id="GO:0006352">
    <property type="term" value="P:DNA-templated transcription initiation"/>
    <property type="evidence" value="ECO:0007669"/>
    <property type="project" value="InterPro"/>
</dbReference>
<dbReference type="InterPro" id="IPR000943">
    <property type="entry name" value="RNA_pol_sigma70"/>
</dbReference>
<dbReference type="PRINTS" id="PR00046">
    <property type="entry name" value="SIGMA70FCT"/>
</dbReference>
<dbReference type="PANTHER" id="PTHR30385:SF7">
    <property type="entry name" value="RNA POLYMERASE SIGMA FACTOR FLIA"/>
    <property type="match status" value="1"/>
</dbReference>
<dbReference type="Pfam" id="PF04539">
    <property type="entry name" value="Sigma70_r3"/>
    <property type="match status" value="1"/>
</dbReference>
<proteinExistence type="predicted"/>
<dbReference type="EMBL" id="BJWJ01000003">
    <property type="protein sequence ID" value="GEM03410.1"/>
    <property type="molecule type" value="Genomic_DNA"/>
</dbReference>
<dbReference type="NCBIfam" id="NF005413">
    <property type="entry name" value="PRK06986.1"/>
    <property type="match status" value="1"/>
</dbReference>
<dbReference type="NCBIfam" id="TIGR02937">
    <property type="entry name" value="sigma70-ECF"/>
    <property type="match status" value="1"/>
</dbReference>
<evidence type="ECO:0000313" key="9">
    <source>
        <dbReference type="Proteomes" id="UP000321773"/>
    </source>
</evidence>
<dbReference type="Proteomes" id="UP000321773">
    <property type="component" value="Unassembled WGS sequence"/>
</dbReference>
<dbReference type="SUPFAM" id="SSF88659">
    <property type="entry name" value="Sigma3 and sigma4 domains of RNA polymerase sigma factors"/>
    <property type="match status" value="2"/>
</dbReference>
<dbReference type="Gene3D" id="1.10.1740.10">
    <property type="match status" value="1"/>
</dbReference>
<dbReference type="InterPro" id="IPR007624">
    <property type="entry name" value="RNA_pol_sigma70_r3"/>
</dbReference>
<dbReference type="AlphaFoldDB" id="A0A1I6QEW1"/>
<dbReference type="SUPFAM" id="SSF88946">
    <property type="entry name" value="Sigma2 domain of RNA polymerase sigma factors"/>
    <property type="match status" value="1"/>
</dbReference>
<sequence length="252" mass="29251">MTLDKLNQLWLAWSDSRSPDIANRLVEHYQYLVDFHAQRIGVHLPKSVQRDDIRSLGFFGLFDALNKFEPERDLKFDTYASFRIRGAIIDGLRKEDWLPRSAREKTKKIEQAIQSLTQSLQREPTADEIGEHVGISRQEVEETIKDQLFSNLLSIEEKSGENSDDFKEGIGHSIIDNQQLTPEEAMIKEEYHEELAEAIKALNKNEQLVVSLFYYDELTFTEIGHVLNLTTSRISQIHKQAVFKLRHVLQKI</sequence>
<keyword evidence="7" id="KW-0966">Cell projection</keyword>
<gene>
    <name evidence="6" type="primary">sigD</name>
    <name evidence="6" type="ORF">HMI01_03980</name>
    <name evidence="7" type="ORF">SAMN05421668_104111</name>
</gene>
<dbReference type="GO" id="GO:0003677">
    <property type="term" value="F:DNA binding"/>
    <property type="evidence" value="ECO:0007669"/>
    <property type="project" value="UniProtKB-KW"/>
</dbReference>
<dbReference type="InterPro" id="IPR007630">
    <property type="entry name" value="RNA_pol_sigma70_r4"/>
</dbReference>
<dbReference type="EMBL" id="FPAI01000004">
    <property type="protein sequence ID" value="SFS51029.1"/>
    <property type="molecule type" value="Genomic_DNA"/>
</dbReference>
<reference evidence="6 9" key="2">
    <citation type="submission" date="2019-07" db="EMBL/GenBank/DDBJ databases">
        <title>Whole genome shotgun sequence of Halolactibacillus miurensis NBRC 100873.</title>
        <authorList>
            <person name="Hosoyama A."/>
            <person name="Uohara A."/>
            <person name="Ohji S."/>
            <person name="Ichikawa N."/>
        </authorList>
    </citation>
    <scope>NUCLEOTIDE SEQUENCE [LARGE SCALE GENOMIC DNA]</scope>
    <source>
        <strain evidence="6 9">NBRC 100873</strain>
    </source>
</reference>
<keyword evidence="1" id="KW-0805">Transcription regulation</keyword>
<dbReference type="PANTHER" id="PTHR30385">
    <property type="entry name" value="SIGMA FACTOR F FLAGELLAR"/>
    <property type="match status" value="1"/>
</dbReference>
<keyword evidence="3" id="KW-0238">DNA-binding</keyword>
<keyword evidence="9" id="KW-1185">Reference proteome</keyword>
<evidence type="ECO:0000313" key="8">
    <source>
        <dbReference type="Proteomes" id="UP000199139"/>
    </source>
</evidence>
<reference evidence="7 8" key="1">
    <citation type="submission" date="2016-10" db="EMBL/GenBank/DDBJ databases">
        <authorList>
            <person name="de Groot N.N."/>
        </authorList>
    </citation>
    <scope>NUCLEOTIDE SEQUENCE [LARGE SCALE GENOMIC DNA]</scope>
    <source>
        <strain evidence="7 8">DSM 17074</strain>
    </source>
</reference>
<dbReference type="PROSITE" id="PS00716">
    <property type="entry name" value="SIGMA70_2"/>
    <property type="match status" value="1"/>
</dbReference>
<evidence type="ECO:0000256" key="3">
    <source>
        <dbReference type="ARBA" id="ARBA00023125"/>
    </source>
</evidence>
<protein>
    <submittedName>
        <fullName evidence="7">RNA polymerase sigma factor for flagellar operon FliA</fullName>
    </submittedName>
    <submittedName>
        <fullName evidence="6">RNA polymerase sigma-D factor</fullName>
    </submittedName>
</protein>
<dbReference type="InterPro" id="IPR007627">
    <property type="entry name" value="RNA_pol_sigma70_r2"/>
</dbReference>
<dbReference type="Pfam" id="PF04542">
    <property type="entry name" value="Sigma70_r2"/>
    <property type="match status" value="1"/>
</dbReference>
<evidence type="ECO:0000313" key="7">
    <source>
        <dbReference type="EMBL" id="SFS51029.1"/>
    </source>
</evidence>
<dbReference type="GO" id="GO:0016987">
    <property type="term" value="F:sigma factor activity"/>
    <property type="evidence" value="ECO:0007669"/>
    <property type="project" value="UniProtKB-KW"/>
</dbReference>
<dbReference type="InterPro" id="IPR012845">
    <property type="entry name" value="RNA_pol_sigma_FliA_WhiG"/>
</dbReference>
<dbReference type="Pfam" id="PF04545">
    <property type="entry name" value="Sigma70_r4"/>
    <property type="match status" value="1"/>
</dbReference>
<dbReference type="InterPro" id="IPR014284">
    <property type="entry name" value="RNA_pol_sigma-70_dom"/>
</dbReference>
<evidence type="ECO:0000313" key="6">
    <source>
        <dbReference type="EMBL" id="GEM03410.1"/>
    </source>
</evidence>
<dbReference type="STRING" id="306541.SAMN05421668_104111"/>
<dbReference type="PIRSF" id="PIRSF000770">
    <property type="entry name" value="RNA_pol_sigma-SigE/K"/>
    <property type="match status" value="1"/>
</dbReference>
<dbReference type="NCBIfam" id="NF005809">
    <property type="entry name" value="PRK07670.1"/>
    <property type="match status" value="1"/>
</dbReference>
<dbReference type="InterPro" id="IPR013324">
    <property type="entry name" value="RNA_pol_sigma_r3/r4-like"/>
</dbReference>